<dbReference type="PANTHER" id="PTHR43266:SF2">
    <property type="entry name" value="MAJOR FACILITATOR SUPERFAMILY (MFS) PROFILE DOMAIN-CONTAINING PROTEIN"/>
    <property type="match status" value="1"/>
</dbReference>
<evidence type="ECO:0000313" key="10">
    <source>
        <dbReference type="Proteomes" id="UP000051012"/>
    </source>
</evidence>
<evidence type="ECO:0000313" key="9">
    <source>
        <dbReference type="EMBL" id="KPJ73940.1"/>
    </source>
</evidence>
<gene>
    <name evidence="9" type="ORF">AMJ52_02520</name>
</gene>
<feature type="transmembrane region" description="Helical" evidence="7">
    <location>
        <begin position="407"/>
        <end position="427"/>
    </location>
</feature>
<dbReference type="InterPro" id="IPR036259">
    <property type="entry name" value="MFS_trans_sf"/>
</dbReference>
<protein>
    <recommendedName>
        <fullName evidence="8">Major facilitator superfamily (MFS) profile domain-containing protein</fullName>
    </recommendedName>
</protein>
<feature type="transmembrane region" description="Helical" evidence="7">
    <location>
        <begin position="151"/>
        <end position="173"/>
    </location>
</feature>
<proteinExistence type="predicted"/>
<dbReference type="Pfam" id="PF07690">
    <property type="entry name" value="MFS_1"/>
    <property type="match status" value="1"/>
</dbReference>
<dbReference type="InterPro" id="IPR020846">
    <property type="entry name" value="MFS_dom"/>
</dbReference>
<sequence>MRCYIKKAKFWNILRIKDFSLFVASQTVSQFGDKLDYIALIGIIGLFPEDRTPFLLSQLLIFITLPVLIFGPIAGVLVDRWHKKTVMVVCDALRMVCALSIPIMFITTKNIYAVFAIVFFMFLLALFFNTARSAIIPNLVSKKRILTANSVTNFVSRGATFLGMLAGGLIVDWDIWPKILKIEGWTAAFILDAITFGVSALLLYVMKVQFKEKIKEEKHLEPVGFLRLVRDGLSKVWDELRHAVQLIFQEKNLGFAMASIFLMIIAGSVIYVLVIPTVQQEMAWGTSGVGILAAVGALGLLVGAYLIGIFGHHFDLKIVVLVCFVLIGGVLVIFPMLNHFWMFVVAMLIGGVAISPVFIGQDTLIHHHADEFIRGRMFSIRDWILNGSFVAGGLVVGFLATLMKKDYLFIIFGILLTTLAIIGWLIFARGKPR</sequence>
<feature type="transmembrane region" description="Helical" evidence="7">
    <location>
        <begin position="111"/>
        <end position="130"/>
    </location>
</feature>
<dbReference type="InterPro" id="IPR011701">
    <property type="entry name" value="MFS"/>
</dbReference>
<dbReference type="PROSITE" id="PS50850">
    <property type="entry name" value="MFS"/>
    <property type="match status" value="1"/>
</dbReference>
<evidence type="ECO:0000256" key="6">
    <source>
        <dbReference type="ARBA" id="ARBA00023136"/>
    </source>
</evidence>
<feature type="transmembrane region" description="Helical" evidence="7">
    <location>
        <begin position="255"/>
        <end position="276"/>
    </location>
</feature>
<dbReference type="CDD" id="cd06173">
    <property type="entry name" value="MFS_MefA_like"/>
    <property type="match status" value="1"/>
</dbReference>
<evidence type="ECO:0000256" key="4">
    <source>
        <dbReference type="ARBA" id="ARBA00022692"/>
    </source>
</evidence>
<comment type="subcellular location">
    <subcellularLocation>
        <location evidence="1">Cell membrane</location>
        <topology evidence="1">Multi-pass membrane protein</topology>
    </subcellularLocation>
</comment>
<dbReference type="Gene3D" id="1.20.1250.20">
    <property type="entry name" value="MFS general substrate transporter like domains"/>
    <property type="match status" value="1"/>
</dbReference>
<dbReference type="SUPFAM" id="SSF103473">
    <property type="entry name" value="MFS general substrate transporter"/>
    <property type="match status" value="1"/>
</dbReference>
<keyword evidence="5 7" id="KW-1133">Transmembrane helix</keyword>
<feature type="domain" description="Major facilitator superfamily (MFS) profile" evidence="8">
    <location>
        <begin position="252"/>
        <end position="433"/>
    </location>
</feature>
<dbReference type="AlphaFoldDB" id="A0A0S7YGZ0"/>
<evidence type="ECO:0000256" key="3">
    <source>
        <dbReference type="ARBA" id="ARBA00022475"/>
    </source>
</evidence>
<evidence type="ECO:0000256" key="7">
    <source>
        <dbReference type="SAM" id="Phobius"/>
    </source>
</evidence>
<keyword evidence="6 7" id="KW-0472">Membrane</keyword>
<comment type="caution">
    <text evidence="9">The sequence shown here is derived from an EMBL/GenBank/DDBJ whole genome shotgun (WGS) entry which is preliminary data.</text>
</comment>
<dbReference type="PANTHER" id="PTHR43266">
    <property type="entry name" value="MACROLIDE-EFFLUX PROTEIN"/>
    <property type="match status" value="1"/>
</dbReference>
<feature type="transmembrane region" description="Helical" evidence="7">
    <location>
        <begin position="59"/>
        <end position="78"/>
    </location>
</feature>
<organism evidence="9 10">
    <name type="scientific">candidate division TA06 bacterium DG_78</name>
    <dbReference type="NCBI Taxonomy" id="1703772"/>
    <lineage>
        <taxon>Bacteria</taxon>
        <taxon>Bacteria division TA06</taxon>
    </lineage>
</organism>
<feature type="transmembrane region" description="Helical" evidence="7">
    <location>
        <begin position="282"/>
        <end position="307"/>
    </location>
</feature>
<dbReference type="GO" id="GO:0005886">
    <property type="term" value="C:plasma membrane"/>
    <property type="evidence" value="ECO:0007669"/>
    <property type="project" value="UniProtKB-SubCell"/>
</dbReference>
<feature type="transmembrane region" description="Helical" evidence="7">
    <location>
        <begin position="340"/>
        <end position="359"/>
    </location>
</feature>
<evidence type="ECO:0000259" key="8">
    <source>
        <dbReference type="PROSITE" id="PS50850"/>
    </source>
</evidence>
<evidence type="ECO:0000256" key="1">
    <source>
        <dbReference type="ARBA" id="ARBA00004651"/>
    </source>
</evidence>
<dbReference type="Proteomes" id="UP000051012">
    <property type="component" value="Unassembled WGS sequence"/>
</dbReference>
<feature type="transmembrane region" description="Helical" evidence="7">
    <location>
        <begin position="185"/>
        <end position="205"/>
    </location>
</feature>
<dbReference type="EMBL" id="LJNI01000021">
    <property type="protein sequence ID" value="KPJ73940.1"/>
    <property type="molecule type" value="Genomic_DNA"/>
</dbReference>
<name>A0A0S7YGZ0_UNCT6</name>
<keyword evidence="2" id="KW-0813">Transport</keyword>
<feature type="transmembrane region" description="Helical" evidence="7">
    <location>
        <begin position="314"/>
        <end position="334"/>
    </location>
</feature>
<evidence type="ECO:0000256" key="5">
    <source>
        <dbReference type="ARBA" id="ARBA00022989"/>
    </source>
</evidence>
<keyword evidence="3" id="KW-1003">Cell membrane</keyword>
<feature type="transmembrane region" description="Helical" evidence="7">
    <location>
        <begin position="85"/>
        <end position="105"/>
    </location>
</feature>
<keyword evidence="4 7" id="KW-0812">Transmembrane</keyword>
<evidence type="ECO:0000256" key="2">
    <source>
        <dbReference type="ARBA" id="ARBA00022448"/>
    </source>
</evidence>
<dbReference type="GO" id="GO:0022857">
    <property type="term" value="F:transmembrane transporter activity"/>
    <property type="evidence" value="ECO:0007669"/>
    <property type="project" value="InterPro"/>
</dbReference>
<feature type="transmembrane region" description="Helical" evidence="7">
    <location>
        <begin position="380"/>
        <end position="401"/>
    </location>
</feature>
<reference evidence="9 10" key="1">
    <citation type="journal article" date="2015" name="Microbiome">
        <title>Genomic resolution of linkages in carbon, nitrogen, and sulfur cycling among widespread estuary sediment bacteria.</title>
        <authorList>
            <person name="Baker B.J."/>
            <person name="Lazar C.S."/>
            <person name="Teske A.P."/>
            <person name="Dick G.J."/>
        </authorList>
    </citation>
    <scope>NUCLEOTIDE SEQUENCE [LARGE SCALE GENOMIC DNA]</scope>
    <source>
        <strain evidence="9">DG_78</strain>
    </source>
</reference>
<accession>A0A0S7YGZ0</accession>